<gene>
    <name evidence="7" type="primary">bmrR_5</name>
    <name evidence="7" type="ORF">CLORY_37000</name>
</gene>
<keyword evidence="1" id="KW-0678">Repressor</keyword>
<dbReference type="EMBL" id="MZGV01000061">
    <property type="protein sequence ID" value="OPJ58205.1"/>
    <property type="molecule type" value="Genomic_DNA"/>
</dbReference>
<evidence type="ECO:0000313" key="7">
    <source>
        <dbReference type="EMBL" id="OPJ58205.1"/>
    </source>
</evidence>
<evidence type="ECO:0000256" key="4">
    <source>
        <dbReference type="ARBA" id="ARBA00023163"/>
    </source>
</evidence>
<evidence type="ECO:0000256" key="2">
    <source>
        <dbReference type="ARBA" id="ARBA00023015"/>
    </source>
</evidence>
<dbReference type="CDD" id="cd01107">
    <property type="entry name" value="HTH_BmrR"/>
    <property type="match status" value="1"/>
</dbReference>
<comment type="caution">
    <text evidence="7">The sequence shown here is derived from an EMBL/GenBank/DDBJ whole genome shotgun (WGS) entry which is preliminary data.</text>
</comment>
<reference evidence="7 8" key="1">
    <citation type="submission" date="2017-03" db="EMBL/GenBank/DDBJ databases">
        <title>Genome sequence of Clostridium oryzae DSM 28571.</title>
        <authorList>
            <person name="Poehlein A."/>
            <person name="Daniel R."/>
        </authorList>
    </citation>
    <scope>NUCLEOTIDE SEQUENCE [LARGE SCALE GENOMIC DNA]</scope>
    <source>
        <strain evidence="7 8">DSM 28571</strain>
    </source>
</reference>
<dbReference type="Pfam" id="PF13411">
    <property type="entry name" value="MerR_1"/>
    <property type="match status" value="1"/>
</dbReference>
<evidence type="ECO:0000256" key="1">
    <source>
        <dbReference type="ARBA" id="ARBA00022491"/>
    </source>
</evidence>
<keyword evidence="3" id="KW-0238">DNA-binding</keyword>
<dbReference type="SMART" id="SM00871">
    <property type="entry name" value="AraC_E_bind"/>
    <property type="match status" value="1"/>
</dbReference>
<sequence length="274" mass="31343">MYTRGQFALIGKTTIKALRIYDEMGLLKPERIDVNNQYKYYSQTQVDEIILINELKSFGFSLNEIKKIKENRSSSYLKECFSKRLAELDMEIKEANSVKERLRGKLNDLNEDEAIFNNTSHYSVDLVEIDEMVVVSCRKKVNIQDVGMLIGKVYEQICSFSLEALDSHMLIFHDDDLDSQSSDWDIEVCVPVNKNVKAEGFSTKIIERNTYARTLHTGGFSNVGKAHAAVIDWIKGNGYKINGAPMEKYLTAKQAAFNPTSFETEVYYPVQQIK</sequence>
<dbReference type="Gene3D" id="3.20.80.10">
    <property type="entry name" value="Regulatory factor, effector binding domain"/>
    <property type="match status" value="1"/>
</dbReference>
<keyword evidence="4" id="KW-0804">Transcription</keyword>
<dbReference type="RefSeq" id="WP_169911679.1">
    <property type="nucleotide sequence ID" value="NZ_MZGV01000061.1"/>
</dbReference>
<dbReference type="InterPro" id="IPR047057">
    <property type="entry name" value="MerR_fam"/>
</dbReference>
<feature type="coiled-coil region" evidence="5">
    <location>
        <begin position="85"/>
        <end position="112"/>
    </location>
</feature>
<keyword evidence="5" id="KW-0175">Coiled coil</keyword>
<evidence type="ECO:0000256" key="3">
    <source>
        <dbReference type="ARBA" id="ARBA00023125"/>
    </source>
</evidence>
<dbReference type="InterPro" id="IPR009061">
    <property type="entry name" value="DNA-bd_dom_put_sf"/>
</dbReference>
<dbReference type="Proteomes" id="UP000190080">
    <property type="component" value="Unassembled WGS sequence"/>
</dbReference>
<proteinExistence type="predicted"/>
<accession>A0A1V4IEY5</accession>
<feature type="domain" description="HTH merR-type" evidence="6">
    <location>
        <begin position="1"/>
        <end position="71"/>
    </location>
</feature>
<dbReference type="Pfam" id="PF06445">
    <property type="entry name" value="GyrI-like"/>
    <property type="match status" value="1"/>
</dbReference>
<dbReference type="InterPro" id="IPR000551">
    <property type="entry name" value="MerR-type_HTH_dom"/>
</dbReference>
<dbReference type="InterPro" id="IPR029442">
    <property type="entry name" value="GyrI-like"/>
</dbReference>
<dbReference type="InterPro" id="IPR010499">
    <property type="entry name" value="AraC_E-bd"/>
</dbReference>
<evidence type="ECO:0000259" key="6">
    <source>
        <dbReference type="PROSITE" id="PS50937"/>
    </source>
</evidence>
<dbReference type="Gene3D" id="1.10.1660.10">
    <property type="match status" value="1"/>
</dbReference>
<dbReference type="GO" id="GO:0003700">
    <property type="term" value="F:DNA-binding transcription factor activity"/>
    <property type="evidence" value="ECO:0007669"/>
    <property type="project" value="InterPro"/>
</dbReference>
<dbReference type="InterPro" id="IPR011256">
    <property type="entry name" value="Reg_factor_effector_dom_sf"/>
</dbReference>
<name>A0A1V4IEY5_9CLOT</name>
<dbReference type="STRING" id="1450648.CLORY_37000"/>
<dbReference type="GO" id="GO:0003677">
    <property type="term" value="F:DNA binding"/>
    <property type="evidence" value="ECO:0007669"/>
    <property type="project" value="UniProtKB-KW"/>
</dbReference>
<evidence type="ECO:0000313" key="8">
    <source>
        <dbReference type="Proteomes" id="UP000190080"/>
    </source>
</evidence>
<dbReference type="SUPFAM" id="SSF46955">
    <property type="entry name" value="Putative DNA-binding domain"/>
    <property type="match status" value="1"/>
</dbReference>
<keyword evidence="8" id="KW-1185">Reference proteome</keyword>
<dbReference type="AlphaFoldDB" id="A0A1V4IEY5"/>
<organism evidence="7 8">
    <name type="scientific">Clostridium oryzae</name>
    <dbReference type="NCBI Taxonomy" id="1450648"/>
    <lineage>
        <taxon>Bacteria</taxon>
        <taxon>Bacillati</taxon>
        <taxon>Bacillota</taxon>
        <taxon>Clostridia</taxon>
        <taxon>Eubacteriales</taxon>
        <taxon>Clostridiaceae</taxon>
        <taxon>Clostridium</taxon>
    </lineage>
</organism>
<dbReference type="SMART" id="SM00422">
    <property type="entry name" value="HTH_MERR"/>
    <property type="match status" value="1"/>
</dbReference>
<protein>
    <submittedName>
        <fullName evidence="7">Multidrug-efflux transporter 1 regulator</fullName>
    </submittedName>
</protein>
<evidence type="ECO:0000256" key="5">
    <source>
        <dbReference type="SAM" id="Coils"/>
    </source>
</evidence>
<keyword evidence="2" id="KW-0805">Transcription regulation</keyword>
<dbReference type="SUPFAM" id="SSF55136">
    <property type="entry name" value="Probable bacterial effector-binding domain"/>
    <property type="match status" value="1"/>
</dbReference>
<dbReference type="PANTHER" id="PTHR30204:SF69">
    <property type="entry name" value="MERR-FAMILY TRANSCRIPTIONAL REGULATOR"/>
    <property type="match status" value="1"/>
</dbReference>
<dbReference type="PROSITE" id="PS50937">
    <property type="entry name" value="HTH_MERR_2"/>
    <property type="match status" value="1"/>
</dbReference>
<dbReference type="PANTHER" id="PTHR30204">
    <property type="entry name" value="REDOX-CYCLING DRUG-SENSING TRANSCRIPTIONAL ACTIVATOR SOXR"/>
    <property type="match status" value="1"/>
</dbReference>